<dbReference type="InterPro" id="IPR016179">
    <property type="entry name" value="Insulin-like"/>
</dbReference>
<dbReference type="GO" id="GO:0005179">
    <property type="term" value="F:hormone activity"/>
    <property type="evidence" value="ECO:0007669"/>
    <property type="project" value="InterPro"/>
</dbReference>
<reference evidence="9" key="1">
    <citation type="submission" date="2021-05" db="EMBL/GenBank/DDBJ databases">
        <authorList>
            <person name="Alioto T."/>
            <person name="Alioto T."/>
            <person name="Gomez Garrido J."/>
        </authorList>
    </citation>
    <scope>NUCLEOTIDE SEQUENCE</scope>
</reference>
<dbReference type="Gene3D" id="1.10.100.10">
    <property type="entry name" value="Insulin-like"/>
    <property type="match status" value="1"/>
</dbReference>
<proteinExistence type="inferred from homology"/>
<dbReference type="EMBL" id="HBUE01244699">
    <property type="protein sequence ID" value="CAG6551359.1"/>
    <property type="molecule type" value="Transcribed_RNA"/>
</dbReference>
<dbReference type="EMBL" id="HBUE01351810">
    <property type="protein sequence ID" value="CAG6603659.1"/>
    <property type="molecule type" value="Transcribed_RNA"/>
</dbReference>
<feature type="chain" id="PRO_5033669521" evidence="7">
    <location>
        <begin position="25"/>
        <end position="128"/>
    </location>
</feature>
<keyword evidence="3" id="KW-0165">Cleavage on pair of basic residues</keyword>
<dbReference type="PANTHER" id="PTHR13647">
    <property type="entry name" value="INSULIN-LIKE PEPTIDE 2-RELATED"/>
    <property type="match status" value="1"/>
</dbReference>
<keyword evidence="4 7" id="KW-0732">Signal</keyword>
<dbReference type="PANTHER" id="PTHR13647:SF4">
    <property type="entry name" value="INSULIN-LIKE PEPTIDE 1-RELATED"/>
    <property type="match status" value="1"/>
</dbReference>
<evidence type="ECO:0000256" key="7">
    <source>
        <dbReference type="SAM" id="SignalP"/>
    </source>
</evidence>
<evidence type="ECO:0000256" key="3">
    <source>
        <dbReference type="ARBA" id="ARBA00022685"/>
    </source>
</evidence>
<evidence type="ECO:0000256" key="6">
    <source>
        <dbReference type="RuleBase" id="RU000406"/>
    </source>
</evidence>
<comment type="subunit">
    <text evidence="2">Heterodimer of a B chain and an A chain linked by two disulfide bonds.</text>
</comment>
<sequence>MGNFRVLLAALLVVVGMMGQGSDAQRIQACGKSLTSTLEVACPNGFYGPQQDQQELRKRHHGHHNAVESFEISDEDEANEMVFADWWPYFIDRGHQGVMLRTRRGPRGVVDECCHKSCTFKEMQQYCK</sequence>
<keyword evidence="6" id="KW-0964">Secreted</keyword>
<dbReference type="PROSITE" id="PS00262">
    <property type="entry name" value="INSULIN"/>
    <property type="match status" value="1"/>
</dbReference>
<organism evidence="9">
    <name type="scientific">Culex pipiens</name>
    <name type="common">House mosquito</name>
    <dbReference type="NCBI Taxonomy" id="7175"/>
    <lineage>
        <taxon>Eukaryota</taxon>
        <taxon>Metazoa</taxon>
        <taxon>Ecdysozoa</taxon>
        <taxon>Arthropoda</taxon>
        <taxon>Hexapoda</taxon>
        <taxon>Insecta</taxon>
        <taxon>Pterygota</taxon>
        <taxon>Neoptera</taxon>
        <taxon>Endopterygota</taxon>
        <taxon>Diptera</taxon>
        <taxon>Nematocera</taxon>
        <taxon>Culicoidea</taxon>
        <taxon>Culicidae</taxon>
        <taxon>Culicinae</taxon>
        <taxon>Culicini</taxon>
        <taxon>Culex</taxon>
        <taxon>Culex</taxon>
    </lineage>
</organism>
<evidence type="ECO:0000256" key="5">
    <source>
        <dbReference type="ARBA" id="ARBA00023157"/>
    </source>
</evidence>
<keyword evidence="5" id="KW-1015">Disulfide bond</keyword>
<protein>
    <submittedName>
        <fullName evidence="9">Probable insulin-like peptide 5</fullName>
    </submittedName>
</protein>
<dbReference type="CDD" id="cd00101">
    <property type="entry name" value="IlGF_like"/>
    <property type="match status" value="1"/>
</dbReference>
<dbReference type="EMBL" id="HBUE01026313">
    <property type="protein sequence ID" value="CAG6454522.1"/>
    <property type="molecule type" value="Transcribed_RNA"/>
</dbReference>
<feature type="signal peptide" evidence="7">
    <location>
        <begin position="1"/>
        <end position="24"/>
    </location>
</feature>
<evidence type="ECO:0000313" key="9">
    <source>
        <dbReference type="EMBL" id="CAG6551359.1"/>
    </source>
</evidence>
<evidence type="ECO:0000259" key="8">
    <source>
        <dbReference type="SMART" id="SM00078"/>
    </source>
</evidence>
<dbReference type="EMBL" id="HBUE01351811">
    <property type="protein sequence ID" value="CAG6603661.1"/>
    <property type="molecule type" value="Transcribed_RNA"/>
</dbReference>
<accession>A0A8D8IDS4</accession>
<evidence type="ECO:0000256" key="2">
    <source>
        <dbReference type="ARBA" id="ARBA00011207"/>
    </source>
</evidence>
<feature type="domain" description="Insulin-like" evidence="8">
    <location>
        <begin position="27"/>
        <end position="127"/>
    </location>
</feature>
<evidence type="ECO:0000256" key="4">
    <source>
        <dbReference type="ARBA" id="ARBA00022729"/>
    </source>
</evidence>
<dbReference type="InterPro" id="IPR036438">
    <property type="entry name" value="Insulin-like_sf"/>
</dbReference>
<dbReference type="PRINTS" id="PR00276">
    <property type="entry name" value="INSULINFAMLY"/>
</dbReference>
<comment type="similarity">
    <text evidence="1 6">Belongs to the insulin family.</text>
</comment>
<dbReference type="InterPro" id="IPR022353">
    <property type="entry name" value="Insulin_CS"/>
</dbReference>
<dbReference type="SUPFAM" id="SSF56994">
    <property type="entry name" value="Insulin-like"/>
    <property type="match status" value="1"/>
</dbReference>
<evidence type="ECO:0000256" key="1">
    <source>
        <dbReference type="ARBA" id="ARBA00009034"/>
    </source>
</evidence>
<dbReference type="SMART" id="SM00078">
    <property type="entry name" value="IlGF"/>
    <property type="match status" value="1"/>
</dbReference>
<dbReference type="GO" id="GO:0005576">
    <property type="term" value="C:extracellular region"/>
    <property type="evidence" value="ECO:0007669"/>
    <property type="project" value="UniProtKB-SubCell"/>
</dbReference>
<dbReference type="AlphaFoldDB" id="A0A8D8IDS4"/>
<dbReference type="EMBL" id="HBUE01244700">
    <property type="protein sequence ID" value="CAG6551361.1"/>
    <property type="molecule type" value="Transcribed_RNA"/>
</dbReference>
<dbReference type="EMBL" id="HBUE01026314">
    <property type="protein sequence ID" value="CAG6454524.1"/>
    <property type="molecule type" value="Transcribed_RNA"/>
</dbReference>
<dbReference type="EMBL" id="HBUE01026315">
    <property type="protein sequence ID" value="CAG6454526.1"/>
    <property type="molecule type" value="Transcribed_RNA"/>
</dbReference>
<dbReference type="Pfam" id="PF00049">
    <property type="entry name" value="Insulin"/>
    <property type="match status" value="1"/>
</dbReference>
<comment type="subcellular location">
    <subcellularLocation>
        <location evidence="6">Secreted</location>
    </subcellularLocation>
</comment>
<name>A0A8D8IDS4_CULPI</name>
<dbReference type="InterPro" id="IPR022352">
    <property type="entry name" value="Ins/IGF/rlx"/>
</dbReference>
<dbReference type="EMBL" id="HBUE01026316">
    <property type="protein sequence ID" value="CAG6454528.1"/>
    <property type="molecule type" value="Transcribed_RNA"/>
</dbReference>